<dbReference type="RefSeq" id="XP_013316017.1">
    <property type="nucleotide sequence ID" value="XM_013460563.1"/>
</dbReference>
<protein>
    <submittedName>
        <fullName evidence="1">Uncharacterized protein</fullName>
    </submittedName>
</protein>
<accession>A0A0D2EJ66</accession>
<evidence type="ECO:0000313" key="1">
    <source>
        <dbReference type="EMBL" id="KIW55433.1"/>
    </source>
</evidence>
<dbReference type="GeneID" id="25326085"/>
<dbReference type="HOGENOM" id="CLU_2687856_0_0_1"/>
<dbReference type="EMBL" id="KN847319">
    <property type="protein sequence ID" value="KIW55433.1"/>
    <property type="molecule type" value="Genomic_DNA"/>
</dbReference>
<name>A0A0D2EJ66_9EURO</name>
<dbReference type="AlphaFoldDB" id="A0A0D2EJ66"/>
<organism evidence="1 2">
    <name type="scientific">Exophiala xenobiotica</name>
    <dbReference type="NCBI Taxonomy" id="348802"/>
    <lineage>
        <taxon>Eukaryota</taxon>
        <taxon>Fungi</taxon>
        <taxon>Dikarya</taxon>
        <taxon>Ascomycota</taxon>
        <taxon>Pezizomycotina</taxon>
        <taxon>Eurotiomycetes</taxon>
        <taxon>Chaetothyriomycetidae</taxon>
        <taxon>Chaetothyriales</taxon>
        <taxon>Herpotrichiellaceae</taxon>
        <taxon>Exophiala</taxon>
    </lineage>
</organism>
<proteinExistence type="predicted"/>
<keyword evidence="2" id="KW-1185">Reference proteome</keyword>
<reference evidence="1 2" key="1">
    <citation type="submission" date="2015-01" db="EMBL/GenBank/DDBJ databases">
        <title>The Genome Sequence of Exophiala xenobiotica CBS118157.</title>
        <authorList>
            <consortium name="The Broad Institute Genomics Platform"/>
            <person name="Cuomo C."/>
            <person name="de Hoog S."/>
            <person name="Gorbushina A."/>
            <person name="Stielow B."/>
            <person name="Teixiera M."/>
            <person name="Abouelleil A."/>
            <person name="Chapman S.B."/>
            <person name="Priest M."/>
            <person name="Young S.K."/>
            <person name="Wortman J."/>
            <person name="Nusbaum C."/>
            <person name="Birren B."/>
        </authorList>
    </citation>
    <scope>NUCLEOTIDE SEQUENCE [LARGE SCALE GENOMIC DNA]</scope>
    <source>
        <strain evidence="1 2">CBS 118157</strain>
    </source>
</reference>
<sequence length="74" mass="8253">MTYEEAARWQRYRLRLIYGQGGARRLQFAHAGLDLRSPRSKMGSVLFKSELVKSNLTYTVGNANELGAAYAADG</sequence>
<gene>
    <name evidence="1" type="ORF">PV05_04177</name>
</gene>
<evidence type="ECO:0000313" key="2">
    <source>
        <dbReference type="Proteomes" id="UP000054342"/>
    </source>
</evidence>
<dbReference type="Proteomes" id="UP000054342">
    <property type="component" value="Unassembled WGS sequence"/>
</dbReference>